<dbReference type="Proteomes" id="UP000263336">
    <property type="component" value="Unassembled WGS sequence"/>
</dbReference>
<evidence type="ECO:0000313" key="1">
    <source>
        <dbReference type="EMBL" id="HCC42656.1"/>
    </source>
</evidence>
<protein>
    <submittedName>
        <fullName evidence="1">Uncharacterized protein</fullName>
    </submittedName>
</protein>
<dbReference type="EMBL" id="DOZN01000028">
    <property type="protein sequence ID" value="HCC42656.1"/>
    <property type="molecule type" value="Genomic_DNA"/>
</dbReference>
<dbReference type="AlphaFoldDB" id="A0A3D0ZRC6"/>
<gene>
    <name evidence="1" type="ORF">DEP93_04310</name>
</gene>
<proteinExistence type="predicted"/>
<comment type="caution">
    <text evidence="1">The sequence shown here is derived from an EMBL/GenBank/DDBJ whole genome shotgun (WGS) entry which is preliminary data.</text>
</comment>
<sequence>MRRLVVLIVVIVMILTPFWNYPVFGGYVWSNSLGGFSSSRVVVPDSNVWTKNQTEIFVNNVVYPIFRDPGYYPGSDVMMGTFAILMGCTGNCVEWIAHVVEVDNITPNYMCTWVYEYGVNQDYGRHRFEKREVVEVMSRAVYLRYLEDFLGTEMKPNCPQFMVD</sequence>
<name>A0A3D0ZRC6_UNCKA</name>
<evidence type="ECO:0000313" key="2">
    <source>
        <dbReference type="Proteomes" id="UP000263336"/>
    </source>
</evidence>
<organism evidence="1 2">
    <name type="scientific">candidate division WWE3 bacterium</name>
    <dbReference type="NCBI Taxonomy" id="2053526"/>
    <lineage>
        <taxon>Bacteria</taxon>
        <taxon>Katanobacteria</taxon>
    </lineage>
</organism>
<accession>A0A3D0ZRC6</accession>
<reference evidence="1 2" key="1">
    <citation type="journal article" date="2018" name="Nat. Biotechnol.">
        <title>A standardized bacterial taxonomy based on genome phylogeny substantially revises the tree of life.</title>
        <authorList>
            <person name="Parks D.H."/>
            <person name="Chuvochina M."/>
            <person name="Waite D.W."/>
            <person name="Rinke C."/>
            <person name="Skarshewski A."/>
            <person name="Chaumeil P.A."/>
            <person name="Hugenholtz P."/>
        </authorList>
    </citation>
    <scope>NUCLEOTIDE SEQUENCE [LARGE SCALE GENOMIC DNA]</scope>
    <source>
        <strain evidence="1">UBA11701</strain>
    </source>
</reference>